<evidence type="ECO:0000313" key="1">
    <source>
        <dbReference type="EMBL" id="KNC78155.1"/>
    </source>
</evidence>
<name>A0A0L0FN04_9EUKA</name>
<reference evidence="1 2" key="1">
    <citation type="submission" date="2011-02" db="EMBL/GenBank/DDBJ databases">
        <title>The Genome Sequence of Sphaeroforma arctica JP610.</title>
        <authorList>
            <consortium name="The Broad Institute Genome Sequencing Platform"/>
            <person name="Russ C."/>
            <person name="Cuomo C."/>
            <person name="Young S.K."/>
            <person name="Zeng Q."/>
            <person name="Gargeya S."/>
            <person name="Alvarado L."/>
            <person name="Berlin A."/>
            <person name="Chapman S.B."/>
            <person name="Chen Z."/>
            <person name="Freedman E."/>
            <person name="Gellesch M."/>
            <person name="Goldberg J."/>
            <person name="Griggs A."/>
            <person name="Gujja S."/>
            <person name="Heilman E."/>
            <person name="Heiman D."/>
            <person name="Howarth C."/>
            <person name="Mehta T."/>
            <person name="Neiman D."/>
            <person name="Pearson M."/>
            <person name="Roberts A."/>
            <person name="Saif S."/>
            <person name="Shea T."/>
            <person name="Shenoy N."/>
            <person name="Sisk P."/>
            <person name="Stolte C."/>
            <person name="Sykes S."/>
            <person name="White J."/>
            <person name="Yandava C."/>
            <person name="Burger G."/>
            <person name="Gray M.W."/>
            <person name="Holland P.W.H."/>
            <person name="King N."/>
            <person name="Lang F.B.F."/>
            <person name="Roger A.J."/>
            <person name="Ruiz-Trillo I."/>
            <person name="Haas B."/>
            <person name="Nusbaum C."/>
            <person name="Birren B."/>
        </authorList>
    </citation>
    <scope>NUCLEOTIDE SEQUENCE [LARGE SCALE GENOMIC DNA]</scope>
    <source>
        <strain evidence="1 2">JP610</strain>
    </source>
</reference>
<organism evidence="1 2">
    <name type="scientific">Sphaeroforma arctica JP610</name>
    <dbReference type="NCBI Taxonomy" id="667725"/>
    <lineage>
        <taxon>Eukaryota</taxon>
        <taxon>Ichthyosporea</taxon>
        <taxon>Ichthyophonida</taxon>
        <taxon>Sphaeroforma</taxon>
    </lineage>
</organism>
<gene>
    <name evidence="1" type="ORF">SARC_09399</name>
</gene>
<dbReference type="STRING" id="667725.A0A0L0FN04"/>
<feature type="non-terminal residue" evidence="1">
    <location>
        <position position="67"/>
    </location>
</feature>
<dbReference type="RefSeq" id="XP_014152057.1">
    <property type="nucleotide sequence ID" value="XM_014296582.1"/>
</dbReference>
<proteinExistence type="predicted"/>
<sequence>MSCYVAGPNEALIVSGGLCSEDDKSFIVGGYTVICPLTTQVDRLSLEIMTITPRCEKVETLQGVALT</sequence>
<dbReference type="Proteomes" id="UP000054560">
    <property type="component" value="Unassembled WGS sequence"/>
</dbReference>
<accession>A0A0L0FN04</accession>
<dbReference type="GeneID" id="25909903"/>
<keyword evidence="2" id="KW-1185">Reference proteome</keyword>
<protein>
    <submittedName>
        <fullName evidence="1">Uncharacterized protein</fullName>
    </submittedName>
</protein>
<dbReference type="AlphaFoldDB" id="A0A0L0FN04"/>
<dbReference type="OrthoDB" id="6080404at2759"/>
<dbReference type="EMBL" id="KQ242547">
    <property type="protein sequence ID" value="KNC78155.1"/>
    <property type="molecule type" value="Genomic_DNA"/>
</dbReference>
<evidence type="ECO:0000313" key="2">
    <source>
        <dbReference type="Proteomes" id="UP000054560"/>
    </source>
</evidence>